<dbReference type="Pfam" id="PF03139">
    <property type="entry name" value="AnfG_VnfG"/>
    <property type="match status" value="1"/>
</dbReference>
<proteinExistence type="predicted"/>
<evidence type="ECO:0000256" key="7">
    <source>
        <dbReference type="ARBA" id="ARBA00022840"/>
    </source>
</evidence>
<evidence type="ECO:0000256" key="9">
    <source>
        <dbReference type="ARBA" id="ARBA00023004"/>
    </source>
</evidence>
<evidence type="ECO:0000256" key="12">
    <source>
        <dbReference type="ARBA" id="ARBA00030899"/>
    </source>
</evidence>
<dbReference type="GO" id="GO:0046872">
    <property type="term" value="F:metal ion binding"/>
    <property type="evidence" value="ECO:0007669"/>
    <property type="project" value="UniProtKB-KW"/>
</dbReference>
<dbReference type="OrthoDB" id="198407at2"/>
<evidence type="ECO:0000313" key="14">
    <source>
        <dbReference type="EMBL" id="PPQ30894.1"/>
    </source>
</evidence>
<comment type="catalytic activity">
    <reaction evidence="13">
        <text>N2 + 8 reduced [2Fe-2S]-[ferredoxin] + 16 ATP + 16 H2O = H2 + 8 oxidized [2Fe-2S]-[ferredoxin] + 2 NH4(+) + 16 ADP + 16 phosphate + 6 H(+)</text>
        <dbReference type="Rhea" id="RHEA:21448"/>
        <dbReference type="Rhea" id="RHEA-COMP:10000"/>
        <dbReference type="Rhea" id="RHEA-COMP:10001"/>
        <dbReference type="ChEBI" id="CHEBI:15377"/>
        <dbReference type="ChEBI" id="CHEBI:15378"/>
        <dbReference type="ChEBI" id="CHEBI:17997"/>
        <dbReference type="ChEBI" id="CHEBI:18276"/>
        <dbReference type="ChEBI" id="CHEBI:28938"/>
        <dbReference type="ChEBI" id="CHEBI:30616"/>
        <dbReference type="ChEBI" id="CHEBI:33737"/>
        <dbReference type="ChEBI" id="CHEBI:33738"/>
        <dbReference type="ChEBI" id="CHEBI:43474"/>
        <dbReference type="ChEBI" id="CHEBI:456216"/>
        <dbReference type="EC" id="1.18.6.1"/>
    </reaction>
</comment>
<sequence length="113" mass="13608">MSEQQVKDLFDYVQVRYLWQFFSRTWDREENIDGIVNAANDMFHNRPISKHTPMERLFYADAKEMVKDFKENFPWIETLEPTKVSELLEGLKAMLKEHTITKSLNHELNHTLY</sequence>
<evidence type="ECO:0000256" key="10">
    <source>
        <dbReference type="ARBA" id="ARBA00023014"/>
    </source>
</evidence>
<dbReference type="Proteomes" id="UP000239089">
    <property type="component" value="Unassembled WGS sequence"/>
</dbReference>
<evidence type="ECO:0000256" key="1">
    <source>
        <dbReference type="ARBA" id="ARBA00001915"/>
    </source>
</evidence>
<keyword evidence="9" id="KW-0408">Iron</keyword>
<keyword evidence="6" id="KW-0547">Nucleotide-binding</keyword>
<evidence type="ECO:0000256" key="4">
    <source>
        <dbReference type="ARBA" id="ARBA00012773"/>
    </source>
</evidence>
<keyword evidence="10" id="KW-0411">Iron-sulfur</keyword>
<dbReference type="GO" id="GO:0051536">
    <property type="term" value="F:iron-sulfur cluster binding"/>
    <property type="evidence" value="ECO:0007669"/>
    <property type="project" value="UniProtKB-KW"/>
</dbReference>
<evidence type="ECO:0000256" key="8">
    <source>
        <dbReference type="ARBA" id="ARBA00023002"/>
    </source>
</evidence>
<keyword evidence="7" id="KW-0067">ATP-binding</keyword>
<reference evidence="14 15" key="1">
    <citation type="journal article" date="2018" name="Arch. Microbiol.">
        <title>New insights into the metabolic potential of the phototrophic purple bacterium Rhodopila globiformis DSM 161(T) from its draft genome sequence and evidence for a vanadium-dependent nitrogenase.</title>
        <authorList>
            <person name="Imhoff J.F."/>
            <person name="Rahn T."/>
            <person name="Kunzel S."/>
            <person name="Neulinger S.C."/>
        </authorList>
    </citation>
    <scope>NUCLEOTIDE SEQUENCE [LARGE SCALE GENOMIC DNA]</scope>
    <source>
        <strain evidence="14 15">DSM 16996</strain>
    </source>
</reference>
<name>A0A2S6N8F7_9HYPH</name>
<comment type="function">
    <text evidence="2">The key enzymatic reactions in nitrogen fixation are catalyzed by the nitrogenase complex, which has 2 components: the iron protein (component 2) and a component 1 which is either a molybdenum-iron protein, a vanadium-iron, or an iron-iron protein.</text>
</comment>
<comment type="cofactor">
    <cofactor evidence="1">
        <name>iron-sulfur cluster</name>
        <dbReference type="ChEBI" id="CHEBI:30408"/>
    </cofactor>
</comment>
<comment type="caution">
    <text evidence="14">The sequence shown here is derived from an EMBL/GenBank/DDBJ whole genome shotgun (WGS) entry which is preliminary data.</text>
</comment>
<dbReference type="InterPro" id="IPR014279">
    <property type="entry name" value="Nase_V-Fe_dsu"/>
</dbReference>
<evidence type="ECO:0000256" key="6">
    <source>
        <dbReference type="ARBA" id="ARBA00022741"/>
    </source>
</evidence>
<dbReference type="EC" id="1.18.6.1" evidence="4"/>
<evidence type="ECO:0000256" key="3">
    <source>
        <dbReference type="ARBA" id="ARBA00011515"/>
    </source>
</evidence>
<organism evidence="14 15">
    <name type="scientific">Rhodoblastus sphagnicola</name>
    <dbReference type="NCBI Taxonomy" id="333368"/>
    <lineage>
        <taxon>Bacteria</taxon>
        <taxon>Pseudomonadati</taxon>
        <taxon>Pseudomonadota</taxon>
        <taxon>Alphaproteobacteria</taxon>
        <taxon>Hyphomicrobiales</taxon>
        <taxon>Rhodoblastaceae</taxon>
        <taxon>Rhodoblastus</taxon>
    </lineage>
</organism>
<dbReference type="EMBL" id="NHSJ01000070">
    <property type="protein sequence ID" value="PPQ30894.1"/>
    <property type="molecule type" value="Genomic_DNA"/>
</dbReference>
<keyword evidence="5" id="KW-0479">Metal-binding</keyword>
<evidence type="ECO:0000256" key="2">
    <source>
        <dbReference type="ARBA" id="ARBA00004064"/>
    </source>
</evidence>
<evidence type="ECO:0000256" key="11">
    <source>
        <dbReference type="ARBA" id="ARBA00023231"/>
    </source>
</evidence>
<gene>
    <name evidence="14" type="ORF">CCR94_11095</name>
</gene>
<keyword evidence="8" id="KW-0560">Oxidoreductase</keyword>
<protein>
    <recommendedName>
        <fullName evidence="4">nitrogenase</fullName>
        <ecNumber evidence="4">1.18.6.1</ecNumber>
    </recommendedName>
    <alternativeName>
        <fullName evidence="12">Nitrogenase component I</fullName>
    </alternativeName>
</protein>
<keyword evidence="11" id="KW-0535">Nitrogen fixation</keyword>
<evidence type="ECO:0000313" key="15">
    <source>
        <dbReference type="Proteomes" id="UP000239089"/>
    </source>
</evidence>
<dbReference type="InterPro" id="IPR004349">
    <property type="entry name" value="V/Nase_d_su"/>
</dbReference>
<evidence type="ECO:0000256" key="13">
    <source>
        <dbReference type="ARBA" id="ARBA00047967"/>
    </source>
</evidence>
<dbReference type="NCBIfam" id="TIGR02930">
    <property type="entry name" value="vnfG_nitrog"/>
    <property type="match status" value="1"/>
</dbReference>
<comment type="subunit">
    <text evidence="3">Hexamer of two alpha, two beta, and two delta chains.</text>
</comment>
<dbReference type="GO" id="GO:0016163">
    <property type="term" value="F:nitrogenase activity"/>
    <property type="evidence" value="ECO:0007669"/>
    <property type="project" value="UniProtKB-EC"/>
</dbReference>
<evidence type="ECO:0000256" key="5">
    <source>
        <dbReference type="ARBA" id="ARBA00022723"/>
    </source>
</evidence>
<keyword evidence="15" id="KW-1185">Reference proteome</keyword>
<accession>A0A2S6N8F7</accession>
<dbReference type="RefSeq" id="WP_104507923.1">
    <property type="nucleotide sequence ID" value="NZ_JACIGC010000005.1"/>
</dbReference>
<dbReference type="AlphaFoldDB" id="A0A2S6N8F7"/>
<dbReference type="GO" id="GO:0005524">
    <property type="term" value="F:ATP binding"/>
    <property type="evidence" value="ECO:0007669"/>
    <property type="project" value="UniProtKB-KW"/>
</dbReference>